<sequence length="125" mass="13794">MTTAPLDWFGVHKKPEWFAKAMVGYATMSWQQLGMDIFTQENGRRWIGIAGHGDGPETRHNLGDLLCRQAAIVCLGTTCFGTDSGHVVKFSWVSGERAQESFLLRKAADCSVKGVVRMIESCDIA</sequence>
<dbReference type="EMBL" id="NJES01000187">
    <property type="protein sequence ID" value="PHH75956.1"/>
    <property type="molecule type" value="Genomic_DNA"/>
</dbReference>
<dbReference type="STRING" id="2004952.A0A2C5Z7I0"/>
<dbReference type="Pfam" id="PF17667">
    <property type="entry name" value="Pkinase_fungal"/>
    <property type="match status" value="1"/>
</dbReference>
<evidence type="ECO:0000259" key="1">
    <source>
        <dbReference type="Pfam" id="PF17667"/>
    </source>
</evidence>
<evidence type="ECO:0000313" key="3">
    <source>
        <dbReference type="Proteomes" id="UP000226431"/>
    </source>
</evidence>
<dbReference type="AlphaFoldDB" id="A0A2C5Z7I0"/>
<organism evidence="2 3">
    <name type="scientific">Ophiocordyceps camponoti-rufipedis</name>
    <dbReference type="NCBI Taxonomy" id="2004952"/>
    <lineage>
        <taxon>Eukaryota</taxon>
        <taxon>Fungi</taxon>
        <taxon>Dikarya</taxon>
        <taxon>Ascomycota</taxon>
        <taxon>Pezizomycotina</taxon>
        <taxon>Sordariomycetes</taxon>
        <taxon>Hypocreomycetidae</taxon>
        <taxon>Hypocreales</taxon>
        <taxon>Ophiocordycipitaceae</taxon>
        <taxon>Ophiocordyceps</taxon>
    </lineage>
</organism>
<gene>
    <name evidence="2" type="ORF">CDD80_1918</name>
</gene>
<accession>A0A2C5Z7I0</accession>
<feature type="domain" description="Fungal-type protein kinase" evidence="1">
    <location>
        <begin position="9"/>
        <end position="124"/>
    </location>
</feature>
<dbReference type="Proteomes" id="UP000226431">
    <property type="component" value="Unassembled WGS sequence"/>
</dbReference>
<comment type="caution">
    <text evidence="2">The sequence shown here is derived from an EMBL/GenBank/DDBJ whole genome shotgun (WGS) entry which is preliminary data.</text>
</comment>
<proteinExistence type="predicted"/>
<keyword evidence="3" id="KW-1185">Reference proteome</keyword>
<name>A0A2C5Z7I0_9HYPO</name>
<protein>
    <recommendedName>
        <fullName evidence="1">Fungal-type protein kinase domain-containing protein</fullName>
    </recommendedName>
</protein>
<dbReference type="InterPro" id="IPR040976">
    <property type="entry name" value="Pkinase_fungal"/>
</dbReference>
<evidence type="ECO:0000313" key="2">
    <source>
        <dbReference type="EMBL" id="PHH75956.1"/>
    </source>
</evidence>
<reference evidence="2 3" key="1">
    <citation type="submission" date="2017-06" db="EMBL/GenBank/DDBJ databases">
        <title>Ant-infecting Ophiocordyceps genomes reveal a high diversity of potential behavioral manipulation genes and a possible major role for enterotoxins.</title>
        <authorList>
            <person name="De Bekker C."/>
            <person name="Evans H.C."/>
            <person name="Brachmann A."/>
            <person name="Hughes D.P."/>
        </authorList>
    </citation>
    <scope>NUCLEOTIDE SEQUENCE [LARGE SCALE GENOMIC DNA]</scope>
    <source>
        <strain evidence="2 3">Map16</strain>
    </source>
</reference>
<dbReference type="OrthoDB" id="5584477at2759"/>